<dbReference type="STRING" id="1307839.L21SP5_01767"/>
<gene>
    <name evidence="2" type="ORF">L21SP5_01767</name>
</gene>
<reference evidence="2 3" key="1">
    <citation type="submission" date="2015-11" db="EMBL/GenBank/DDBJ databases">
        <title>Description and complete genome sequence of a novel strain predominating in hypersaline microbial mats and representing a new family of the Bacteriodetes phylum.</title>
        <authorList>
            <person name="Spring S."/>
            <person name="Bunk B."/>
            <person name="Sproer C."/>
            <person name="Klenk H.-P."/>
        </authorList>
    </citation>
    <scope>NUCLEOTIDE SEQUENCE [LARGE SCALE GENOMIC DNA]</scope>
    <source>
        <strain evidence="2 3">L21-Spi-D4</strain>
    </source>
</reference>
<keyword evidence="3" id="KW-1185">Reference proteome</keyword>
<evidence type="ECO:0000313" key="2">
    <source>
        <dbReference type="EMBL" id="ALO15409.1"/>
    </source>
</evidence>
<dbReference type="AlphaFoldDB" id="A0A0S2HZG8"/>
<dbReference type="OrthoDB" id="1121307at2"/>
<evidence type="ECO:0000313" key="3">
    <source>
        <dbReference type="Proteomes" id="UP000064893"/>
    </source>
</evidence>
<protein>
    <submittedName>
        <fullName evidence="2">Uncharacterized protein</fullName>
    </submittedName>
</protein>
<organism evidence="2 3">
    <name type="scientific">Salinivirga cyanobacteriivorans</name>
    <dbReference type="NCBI Taxonomy" id="1307839"/>
    <lineage>
        <taxon>Bacteria</taxon>
        <taxon>Pseudomonadati</taxon>
        <taxon>Bacteroidota</taxon>
        <taxon>Bacteroidia</taxon>
        <taxon>Bacteroidales</taxon>
        <taxon>Salinivirgaceae</taxon>
        <taxon>Salinivirga</taxon>
    </lineage>
</organism>
<dbReference type="RefSeq" id="WP_057952874.1">
    <property type="nucleotide sequence ID" value="NZ_CP013118.1"/>
</dbReference>
<evidence type="ECO:0000256" key="1">
    <source>
        <dbReference type="SAM" id="SignalP"/>
    </source>
</evidence>
<feature type="signal peptide" evidence="1">
    <location>
        <begin position="1"/>
        <end position="21"/>
    </location>
</feature>
<dbReference type="Proteomes" id="UP000064893">
    <property type="component" value="Chromosome"/>
</dbReference>
<name>A0A0S2HZG8_9BACT</name>
<dbReference type="EMBL" id="CP013118">
    <property type="protein sequence ID" value="ALO15409.1"/>
    <property type="molecule type" value="Genomic_DNA"/>
</dbReference>
<keyword evidence="1" id="KW-0732">Signal</keyword>
<accession>A0A0S2HZG8</accession>
<sequence length="143" mass="15681" precursor="true">MRKAIALLVIALTFMAGNAFAQSDELVNTCALNIGNATYMKDFKVKLQQSSVKPPPSSKFSILMNKGTIYKLNTCNADGYAGKVVVELYDGSKKLTTNLQPDGELKEAFGFFCQKSGVYKIRAYFKDGKEGAAVVILSFMQKK</sequence>
<proteinExistence type="predicted"/>
<dbReference type="KEGG" id="blq:L21SP5_01767"/>
<feature type="chain" id="PRO_5006599305" evidence="1">
    <location>
        <begin position="22"/>
        <end position="143"/>
    </location>
</feature>